<feature type="compositionally biased region" description="Basic and acidic residues" evidence="3">
    <location>
        <begin position="158"/>
        <end position="170"/>
    </location>
</feature>
<keyword evidence="1" id="KW-0862">Zinc</keyword>
<feature type="compositionally biased region" description="Polar residues" evidence="3">
    <location>
        <begin position="93"/>
        <end position="108"/>
    </location>
</feature>
<dbReference type="Pfam" id="PF00098">
    <property type="entry name" value="zf-CCHC"/>
    <property type="match status" value="1"/>
</dbReference>
<sequence>MVEDLAASYIALKLENEILQAQVQRLMEENAALQAQIPELQKPQAAKEDEPLQKPSETQESPKPQESLDPPEFEETQKPREPQELPAWGSPAAQETQVTPIAQETQKSLKPAAAPESLELLATQEPQALPMVHGFSAAWNFQKPPEAKEPQKTAVAQEAHKPPETKEVQKSPDTQDAPEAQEPQNSEPQYSPNAQELQEAPEYQETSIHLEPLEPLKSQVSQESLDPSDIQEFLELSAPQESLEDRITIETSAASEFPQSPNGLEAEAFPLEYPLAFNGDAHKLPEFLVQLNSYMRVKGHLYPTEAALVSFVGNRFSGEAGRWFQPLVDIQSPLLEQFESFIRVLQYTFDNPENMEDANHRIRQLCQGEDPVHQYATHFYLIAQELNWEESTLCIQFQEGLPSSIRNELSHTSPATNLSDMITQCISLEEKLSGKPDPNPQGASSSEERGGPERPSAENQPVQAASNRPHLSEAERVRRREGHLCLYCGHPGHFARDCPVKPHRAQQAGNMEARR</sequence>
<dbReference type="Gene3D" id="4.10.60.10">
    <property type="entry name" value="Zinc finger, CCHC-type"/>
    <property type="match status" value="1"/>
</dbReference>
<evidence type="ECO:0000256" key="1">
    <source>
        <dbReference type="PROSITE-ProRule" id="PRU00047"/>
    </source>
</evidence>
<dbReference type="GO" id="GO:0003676">
    <property type="term" value="F:nucleic acid binding"/>
    <property type="evidence" value="ECO:0007669"/>
    <property type="project" value="InterPro"/>
</dbReference>
<feature type="compositionally biased region" description="Low complexity" evidence="3">
    <location>
        <begin position="109"/>
        <end position="122"/>
    </location>
</feature>
<name>A0A7J8AWW4_RHIFE</name>
<feature type="compositionally biased region" description="Polar residues" evidence="3">
    <location>
        <begin position="182"/>
        <end position="196"/>
    </location>
</feature>
<evidence type="ECO:0000256" key="2">
    <source>
        <dbReference type="SAM" id="Coils"/>
    </source>
</evidence>
<keyword evidence="1" id="KW-0479">Metal-binding</keyword>
<reference evidence="5 6" key="1">
    <citation type="journal article" date="2020" name="Nature">
        <title>Six reference-quality genomes reveal evolution of bat adaptations.</title>
        <authorList>
            <person name="Jebb D."/>
            <person name="Huang Z."/>
            <person name="Pippel M."/>
            <person name="Hughes G.M."/>
            <person name="Lavrichenko K."/>
            <person name="Devanna P."/>
            <person name="Winkler S."/>
            <person name="Jermiin L.S."/>
            <person name="Skirmuntt E.C."/>
            <person name="Katzourakis A."/>
            <person name="Burkitt-Gray L."/>
            <person name="Ray D.A."/>
            <person name="Sullivan K.A.M."/>
            <person name="Roscito J.G."/>
            <person name="Kirilenko B.M."/>
            <person name="Davalos L.M."/>
            <person name="Corthals A.P."/>
            <person name="Power M.L."/>
            <person name="Jones G."/>
            <person name="Ransome R.D."/>
            <person name="Dechmann D.K.N."/>
            <person name="Locatelli A.G."/>
            <person name="Puechmaille S.J."/>
            <person name="Fedrigo O."/>
            <person name="Jarvis E.D."/>
            <person name="Hiller M."/>
            <person name="Vernes S.C."/>
            <person name="Myers E.W."/>
            <person name="Teeling E.C."/>
        </authorList>
    </citation>
    <scope>NUCLEOTIDE SEQUENCE [LARGE SCALE GENOMIC DNA]</scope>
    <source>
        <strain evidence="5">MRhiFer1</strain>
        <tissue evidence="5">Lung</tissue>
    </source>
</reference>
<dbReference type="EMBL" id="JACAGC010000001">
    <property type="protein sequence ID" value="KAF6390771.1"/>
    <property type="molecule type" value="Genomic_DNA"/>
</dbReference>
<feature type="compositionally biased region" description="Polar residues" evidence="3">
    <location>
        <begin position="55"/>
        <end position="64"/>
    </location>
</feature>
<feature type="compositionally biased region" description="Polar residues" evidence="3">
    <location>
        <begin position="457"/>
        <end position="466"/>
    </location>
</feature>
<feature type="coiled-coil region" evidence="2">
    <location>
        <begin position="2"/>
        <end position="36"/>
    </location>
</feature>
<dbReference type="InterPro" id="IPR032549">
    <property type="entry name" value="DUF4939"/>
</dbReference>
<organism evidence="5 6">
    <name type="scientific">Rhinolophus ferrumequinum</name>
    <name type="common">Greater horseshoe bat</name>
    <dbReference type="NCBI Taxonomy" id="59479"/>
    <lineage>
        <taxon>Eukaryota</taxon>
        <taxon>Metazoa</taxon>
        <taxon>Chordata</taxon>
        <taxon>Craniata</taxon>
        <taxon>Vertebrata</taxon>
        <taxon>Euteleostomi</taxon>
        <taxon>Mammalia</taxon>
        <taxon>Eutheria</taxon>
        <taxon>Laurasiatheria</taxon>
        <taxon>Chiroptera</taxon>
        <taxon>Yinpterochiroptera</taxon>
        <taxon>Rhinolophoidea</taxon>
        <taxon>Rhinolophidae</taxon>
        <taxon>Rhinolophinae</taxon>
        <taxon>Rhinolophus</taxon>
    </lineage>
</organism>
<feature type="compositionally biased region" description="Basic and acidic residues" evidence="3">
    <location>
        <begin position="446"/>
        <end position="456"/>
    </location>
</feature>
<dbReference type="PROSITE" id="PS50158">
    <property type="entry name" value="ZF_CCHC"/>
    <property type="match status" value="1"/>
</dbReference>
<dbReference type="InterPro" id="IPR032567">
    <property type="entry name" value="RTL1-rel"/>
</dbReference>
<feature type="region of interest" description="Disordered" evidence="3">
    <location>
        <begin position="37"/>
        <end position="125"/>
    </location>
</feature>
<keyword evidence="2" id="KW-0175">Coiled coil</keyword>
<dbReference type="InterPro" id="IPR036875">
    <property type="entry name" value="Znf_CCHC_sf"/>
</dbReference>
<dbReference type="PANTHER" id="PTHR15503">
    <property type="entry name" value="LDOC1 RELATED"/>
    <property type="match status" value="1"/>
</dbReference>
<dbReference type="SMART" id="SM00343">
    <property type="entry name" value="ZnF_C2HC"/>
    <property type="match status" value="1"/>
</dbReference>
<feature type="domain" description="CCHC-type" evidence="4">
    <location>
        <begin position="485"/>
        <end position="499"/>
    </location>
</feature>
<dbReference type="InterPro" id="IPR001878">
    <property type="entry name" value="Znf_CCHC"/>
</dbReference>
<gene>
    <name evidence="5" type="ORF">mRhiFer1_014742</name>
</gene>
<dbReference type="OrthoDB" id="9600801at2759"/>
<dbReference type="PANTHER" id="PTHR15503:SF7">
    <property type="entry name" value="RETROTRANSPOSON GAG-LIKE PROTEIN 3"/>
    <property type="match status" value="1"/>
</dbReference>
<feature type="region of interest" description="Disordered" evidence="3">
    <location>
        <begin position="431"/>
        <end position="476"/>
    </location>
</feature>
<evidence type="ECO:0000259" key="4">
    <source>
        <dbReference type="PROSITE" id="PS50158"/>
    </source>
</evidence>
<evidence type="ECO:0000313" key="5">
    <source>
        <dbReference type="EMBL" id="KAF6390771.1"/>
    </source>
</evidence>
<dbReference type="Pfam" id="PF16297">
    <property type="entry name" value="DUF4939"/>
    <property type="match status" value="1"/>
</dbReference>
<accession>A0A7J8AWW4</accession>
<dbReference type="Proteomes" id="UP000585614">
    <property type="component" value="Unassembled WGS sequence"/>
</dbReference>
<dbReference type="GO" id="GO:0008270">
    <property type="term" value="F:zinc ion binding"/>
    <property type="evidence" value="ECO:0007669"/>
    <property type="project" value="UniProtKB-KW"/>
</dbReference>
<dbReference type="AlphaFoldDB" id="A0A7J8AWW4"/>
<keyword evidence="1" id="KW-0863">Zinc-finger</keyword>
<evidence type="ECO:0000256" key="3">
    <source>
        <dbReference type="SAM" id="MobiDB-lite"/>
    </source>
</evidence>
<comment type="caution">
    <text evidence="5">The sequence shown here is derived from an EMBL/GenBank/DDBJ whole genome shotgun (WGS) entry which is preliminary data.</text>
</comment>
<protein>
    <submittedName>
        <fullName evidence="5">Retrotransposon Gag like 3</fullName>
    </submittedName>
</protein>
<feature type="region of interest" description="Disordered" evidence="3">
    <location>
        <begin position="140"/>
        <end position="202"/>
    </location>
</feature>
<proteinExistence type="predicted"/>
<dbReference type="SUPFAM" id="SSF57756">
    <property type="entry name" value="Retrovirus zinc finger-like domains"/>
    <property type="match status" value="1"/>
</dbReference>
<feature type="region of interest" description="Disordered" evidence="3">
    <location>
        <begin position="492"/>
        <end position="515"/>
    </location>
</feature>
<evidence type="ECO:0000313" key="6">
    <source>
        <dbReference type="Proteomes" id="UP000585614"/>
    </source>
</evidence>